<feature type="region of interest" description="Disordered" evidence="1">
    <location>
        <begin position="47"/>
        <end position="68"/>
    </location>
</feature>
<name>A0A4Y7Q1K5_9AGAM</name>
<reference evidence="2 3" key="1">
    <citation type="submission" date="2018-06" db="EMBL/GenBank/DDBJ databases">
        <title>A transcriptomic atlas of mushroom development highlights an independent origin of complex multicellularity.</title>
        <authorList>
            <consortium name="DOE Joint Genome Institute"/>
            <person name="Krizsan K."/>
            <person name="Almasi E."/>
            <person name="Merenyi Z."/>
            <person name="Sahu N."/>
            <person name="Viragh M."/>
            <person name="Koszo T."/>
            <person name="Mondo S."/>
            <person name="Kiss B."/>
            <person name="Balint B."/>
            <person name="Kues U."/>
            <person name="Barry K."/>
            <person name="Hegedus J.C."/>
            <person name="Henrissat B."/>
            <person name="Johnson J."/>
            <person name="Lipzen A."/>
            <person name="Ohm R."/>
            <person name="Nagy I."/>
            <person name="Pangilinan J."/>
            <person name="Yan J."/>
            <person name="Xiong Y."/>
            <person name="Grigoriev I.V."/>
            <person name="Hibbett D.S."/>
            <person name="Nagy L.G."/>
        </authorList>
    </citation>
    <scope>NUCLEOTIDE SEQUENCE [LARGE SCALE GENOMIC DNA]</scope>
    <source>
        <strain evidence="2 3">SZMC22713</strain>
    </source>
</reference>
<organism evidence="2 3">
    <name type="scientific">Rickenella mellea</name>
    <dbReference type="NCBI Taxonomy" id="50990"/>
    <lineage>
        <taxon>Eukaryota</taxon>
        <taxon>Fungi</taxon>
        <taxon>Dikarya</taxon>
        <taxon>Basidiomycota</taxon>
        <taxon>Agaricomycotina</taxon>
        <taxon>Agaricomycetes</taxon>
        <taxon>Hymenochaetales</taxon>
        <taxon>Rickenellaceae</taxon>
        <taxon>Rickenella</taxon>
    </lineage>
</organism>
<evidence type="ECO:0000313" key="2">
    <source>
        <dbReference type="EMBL" id="TDL21523.1"/>
    </source>
</evidence>
<sequence>MAVFVVLGMRALSSSSSSSSSNNYIRSYPGVHYLLCRVRGFFITRTNPQHSLTPPRRRPSPRHLGSRSSLSVAPLQHLVLIPACRRCYAIPVPYHASPVFCEYLVGCSSGGRKKRTTARNTRYLIHFPVLSLDLL</sequence>
<dbReference type="AlphaFoldDB" id="A0A4Y7Q1K5"/>
<evidence type="ECO:0000313" key="3">
    <source>
        <dbReference type="Proteomes" id="UP000294933"/>
    </source>
</evidence>
<keyword evidence="3" id="KW-1185">Reference proteome</keyword>
<accession>A0A4Y7Q1K5</accession>
<proteinExistence type="predicted"/>
<dbReference type="EMBL" id="ML170180">
    <property type="protein sequence ID" value="TDL21523.1"/>
    <property type="molecule type" value="Genomic_DNA"/>
</dbReference>
<protein>
    <submittedName>
        <fullName evidence="2">Uncharacterized protein</fullName>
    </submittedName>
</protein>
<gene>
    <name evidence="2" type="ORF">BD410DRAFT_294498</name>
</gene>
<dbReference type="Proteomes" id="UP000294933">
    <property type="component" value="Unassembled WGS sequence"/>
</dbReference>
<feature type="compositionally biased region" description="Basic residues" evidence="1">
    <location>
        <begin position="55"/>
        <end position="65"/>
    </location>
</feature>
<evidence type="ECO:0000256" key="1">
    <source>
        <dbReference type="SAM" id="MobiDB-lite"/>
    </source>
</evidence>
<dbReference type="VEuPathDB" id="FungiDB:BD410DRAFT_294498"/>